<reference evidence="8" key="1">
    <citation type="submission" date="2023-06" db="EMBL/GenBank/DDBJ databases">
        <title>Genome sequence of Methanosarcinaceae archaeon Ag5.</title>
        <authorList>
            <person name="Protasov E."/>
            <person name="Platt K."/>
            <person name="Poehlein A."/>
            <person name="Daniel R."/>
            <person name="Brune A."/>
        </authorList>
    </citation>
    <scope>NUCLEOTIDE SEQUENCE</scope>
    <source>
        <strain evidence="8">Ag5</strain>
    </source>
</reference>
<keyword evidence="5 6" id="KW-0472">Membrane</keyword>
<feature type="transmembrane region" description="Helical" evidence="6">
    <location>
        <begin position="57"/>
        <end position="90"/>
    </location>
</feature>
<dbReference type="PANTHER" id="PTHR35402:SF1">
    <property type="entry name" value="TYPE II SECRETION SYSTEM PROTEIN GSPF DOMAIN-CONTAINING PROTEIN"/>
    <property type="match status" value="1"/>
</dbReference>
<dbReference type="InterPro" id="IPR018076">
    <property type="entry name" value="T2SS_GspF_dom"/>
</dbReference>
<evidence type="ECO:0000256" key="1">
    <source>
        <dbReference type="ARBA" id="ARBA00004651"/>
    </source>
</evidence>
<feature type="domain" description="Type II secretion system protein GspF" evidence="7">
    <location>
        <begin position="145"/>
        <end position="275"/>
    </location>
</feature>
<keyword evidence="9" id="KW-1185">Reference proteome</keyword>
<feature type="transmembrane region" description="Helical" evidence="6">
    <location>
        <begin position="260"/>
        <end position="280"/>
    </location>
</feature>
<evidence type="ECO:0000256" key="3">
    <source>
        <dbReference type="ARBA" id="ARBA00022692"/>
    </source>
</evidence>
<dbReference type="RefSeq" id="WP_338099553.1">
    <property type="nucleotide sequence ID" value="NZ_JAWDKD010000018.1"/>
</dbReference>
<dbReference type="GO" id="GO:0005886">
    <property type="term" value="C:plasma membrane"/>
    <property type="evidence" value="ECO:0007669"/>
    <property type="project" value="UniProtKB-SubCell"/>
</dbReference>
<evidence type="ECO:0000256" key="4">
    <source>
        <dbReference type="ARBA" id="ARBA00022989"/>
    </source>
</evidence>
<evidence type="ECO:0000259" key="7">
    <source>
        <dbReference type="Pfam" id="PF00482"/>
    </source>
</evidence>
<dbReference type="AlphaFoldDB" id="A0AAE4MK73"/>
<keyword evidence="2" id="KW-1003">Cell membrane</keyword>
<evidence type="ECO:0000256" key="2">
    <source>
        <dbReference type="ARBA" id="ARBA00022475"/>
    </source>
</evidence>
<evidence type="ECO:0000313" key="9">
    <source>
        <dbReference type="Proteomes" id="UP001271789"/>
    </source>
</evidence>
<name>A0AAE4MK73_9EURY</name>
<dbReference type="Pfam" id="PF00482">
    <property type="entry name" value="T2SSF"/>
    <property type="match status" value="1"/>
</dbReference>
<feature type="transmembrane region" description="Helical" evidence="6">
    <location>
        <begin position="102"/>
        <end position="131"/>
    </location>
</feature>
<organism evidence="8 9">
    <name type="scientific">Methanolapillus africanus</name>
    <dbReference type="NCBI Taxonomy" id="3028297"/>
    <lineage>
        <taxon>Archaea</taxon>
        <taxon>Methanobacteriati</taxon>
        <taxon>Methanobacteriota</taxon>
        <taxon>Stenosarchaea group</taxon>
        <taxon>Methanomicrobia</taxon>
        <taxon>Methanosarcinales</taxon>
        <taxon>Methanosarcinaceae</taxon>
        <taxon>Methanolapillus</taxon>
    </lineage>
</organism>
<dbReference type="EMBL" id="JAWDKD010000018">
    <property type="protein sequence ID" value="MDV0447137.1"/>
    <property type="molecule type" value="Genomic_DNA"/>
</dbReference>
<proteinExistence type="predicted"/>
<gene>
    <name evidence="8" type="ORF">MsAg5_10120</name>
</gene>
<evidence type="ECO:0000256" key="6">
    <source>
        <dbReference type="SAM" id="Phobius"/>
    </source>
</evidence>
<dbReference type="PANTHER" id="PTHR35402">
    <property type="entry name" value="INTEGRAL MEMBRANE PROTEIN-RELATED"/>
    <property type="match status" value="1"/>
</dbReference>
<feature type="transmembrane region" description="Helical" evidence="6">
    <location>
        <begin position="292"/>
        <end position="312"/>
    </location>
</feature>
<protein>
    <recommendedName>
        <fullName evidence="7">Type II secretion system protein GspF domain-containing protein</fullName>
    </recommendedName>
</protein>
<evidence type="ECO:0000256" key="5">
    <source>
        <dbReference type="ARBA" id="ARBA00023136"/>
    </source>
</evidence>
<keyword evidence="3 6" id="KW-0812">Transmembrane</keyword>
<accession>A0AAE4MK73</accession>
<keyword evidence="4 6" id="KW-1133">Transmembrane helix</keyword>
<comment type="caution">
    <text evidence="8">The sequence shown here is derived from an EMBL/GenBank/DDBJ whole genome shotgun (WGS) entry which is preliminary data.</text>
</comment>
<comment type="subcellular location">
    <subcellularLocation>
        <location evidence="1">Cell membrane</location>
        <topology evidence="1">Multi-pass membrane protein</topology>
    </subcellularLocation>
</comment>
<dbReference type="Proteomes" id="UP001271789">
    <property type="component" value="Unassembled WGS sequence"/>
</dbReference>
<evidence type="ECO:0000313" key="8">
    <source>
        <dbReference type="EMBL" id="MDV0447137.1"/>
    </source>
</evidence>
<sequence>MIFTESFSFAVQKTAVRFFGKASDKLIPVFLAAGGGDSSGNKNVWKLFEKKITAARLFIPASVCMSIVLFISAILSIGCVFWEFLLLMAFYFQGDGFEEPLFLLSVPFFIFAGVELLILISAVLLPILIAADKKHKIEQELPFAVNYMSAMAAAGVMPASVFETFAESNIKSVYGAVAAEFLILESRMDFFGEDLPSALLYVSQTTSSPLLSDFLTGSKNTIVSGSDFQSFIFSKKQEYESLFRRQKDQFFQTLDLTSEMYMTVFLAAPVFFIVLLFTIAPLSGPKTDEMEMLVYQAVPFLGLFFLLFADIIDQKYG</sequence>
<dbReference type="InterPro" id="IPR056569">
    <property type="entry name" value="ArlJ-like"/>
</dbReference>